<reference evidence="3" key="1">
    <citation type="journal article" date="2023" name="bioRxiv">
        <title>Complete genome of the Medicago anthracnose fungus, Colletotrichum destructivum, reveals a mini-chromosome-like region within a core chromosome.</title>
        <authorList>
            <person name="Lapalu N."/>
            <person name="Simon A."/>
            <person name="Lu A."/>
            <person name="Plaumann P.-L."/>
            <person name="Amselem J."/>
            <person name="Pigne S."/>
            <person name="Auger A."/>
            <person name="Koch C."/>
            <person name="Dallery J.-F."/>
            <person name="O'Connell R.J."/>
        </authorList>
    </citation>
    <scope>NUCLEOTIDE SEQUENCE [LARGE SCALE GENOMIC DNA]</scope>
    <source>
        <strain evidence="3">CBS 520.97</strain>
    </source>
</reference>
<feature type="compositionally biased region" description="Basic and acidic residues" evidence="1">
    <location>
        <begin position="76"/>
        <end position="93"/>
    </location>
</feature>
<name>A0AAX4J2I8_9PEZI</name>
<feature type="compositionally biased region" description="Basic and acidic residues" evidence="1">
    <location>
        <begin position="112"/>
        <end position="121"/>
    </location>
</feature>
<sequence length="161" mass="17329">MCCRKRRAARQAWLERRAAGRGGRCGRGWGPGPGGPRAPAPFVGGGPFGQWQDLPPDVVHQNPSQYQQVAIPRNEPTAKDIEKGTPPGERDAGRASFMAGALGRWRDSIGSDAKRELKRESTNTLPPKYTAGVSGVPQWPGEKAAVKRGSLPPNYDAATKF</sequence>
<accession>A0AAX4J2I8</accession>
<proteinExistence type="predicted"/>
<dbReference type="EMBL" id="CP137314">
    <property type="protein sequence ID" value="WQF89622.1"/>
    <property type="molecule type" value="Genomic_DNA"/>
</dbReference>
<dbReference type="GeneID" id="87951136"/>
<dbReference type="Proteomes" id="UP001322277">
    <property type="component" value="Chromosome 10"/>
</dbReference>
<evidence type="ECO:0000313" key="2">
    <source>
        <dbReference type="EMBL" id="WQF89622.1"/>
    </source>
</evidence>
<gene>
    <name evidence="2" type="ORF">CDEST_14636</name>
</gene>
<protein>
    <submittedName>
        <fullName evidence="2">Uncharacterized protein</fullName>
    </submittedName>
</protein>
<evidence type="ECO:0000256" key="1">
    <source>
        <dbReference type="SAM" id="MobiDB-lite"/>
    </source>
</evidence>
<feature type="region of interest" description="Disordered" evidence="1">
    <location>
        <begin position="18"/>
        <end position="48"/>
    </location>
</feature>
<dbReference type="RefSeq" id="XP_062786843.1">
    <property type="nucleotide sequence ID" value="XM_062930792.1"/>
</dbReference>
<dbReference type="KEGG" id="cdet:87951136"/>
<keyword evidence="3" id="KW-1185">Reference proteome</keyword>
<feature type="compositionally biased region" description="Gly residues" evidence="1">
    <location>
        <begin position="20"/>
        <end position="32"/>
    </location>
</feature>
<dbReference type="AlphaFoldDB" id="A0AAX4J2I8"/>
<organism evidence="2 3">
    <name type="scientific">Colletotrichum destructivum</name>
    <dbReference type="NCBI Taxonomy" id="34406"/>
    <lineage>
        <taxon>Eukaryota</taxon>
        <taxon>Fungi</taxon>
        <taxon>Dikarya</taxon>
        <taxon>Ascomycota</taxon>
        <taxon>Pezizomycotina</taxon>
        <taxon>Sordariomycetes</taxon>
        <taxon>Hypocreomycetidae</taxon>
        <taxon>Glomerellales</taxon>
        <taxon>Glomerellaceae</taxon>
        <taxon>Colletotrichum</taxon>
        <taxon>Colletotrichum destructivum species complex</taxon>
    </lineage>
</organism>
<feature type="region of interest" description="Disordered" evidence="1">
    <location>
        <begin position="72"/>
        <end position="93"/>
    </location>
</feature>
<evidence type="ECO:0000313" key="3">
    <source>
        <dbReference type="Proteomes" id="UP001322277"/>
    </source>
</evidence>
<feature type="region of interest" description="Disordered" evidence="1">
    <location>
        <begin position="112"/>
        <end position="161"/>
    </location>
</feature>